<dbReference type="GO" id="GO:0015648">
    <property type="term" value="F:lipid-linked peptidoglycan transporter activity"/>
    <property type="evidence" value="ECO:0007669"/>
    <property type="project" value="TreeGrafter"/>
</dbReference>
<dbReference type="Proteomes" id="UP000886251">
    <property type="component" value="Unassembled WGS sequence"/>
</dbReference>
<dbReference type="GO" id="GO:0008955">
    <property type="term" value="F:peptidoglycan glycosyltransferase activity"/>
    <property type="evidence" value="ECO:0007669"/>
    <property type="project" value="UniProtKB-UniRule"/>
</dbReference>
<dbReference type="InterPro" id="IPR018365">
    <property type="entry name" value="Cell_cycle_FtsW-rel_CS"/>
</dbReference>
<keyword evidence="4 11" id="KW-0808">Transferase</keyword>
<keyword evidence="7 11" id="KW-0573">Peptidoglycan synthesis</keyword>
<dbReference type="EMBL" id="DRKP01000095">
    <property type="protein sequence ID" value="HEB96422.1"/>
    <property type="molecule type" value="Genomic_DNA"/>
</dbReference>
<organism evidence="12">
    <name type="scientific">Sedimenticola thiotaurini</name>
    <dbReference type="NCBI Taxonomy" id="1543721"/>
    <lineage>
        <taxon>Bacteria</taxon>
        <taxon>Pseudomonadati</taxon>
        <taxon>Pseudomonadota</taxon>
        <taxon>Gammaproteobacteria</taxon>
        <taxon>Chromatiales</taxon>
        <taxon>Sedimenticolaceae</taxon>
        <taxon>Sedimenticola</taxon>
    </lineage>
</organism>
<dbReference type="GO" id="GO:0008360">
    <property type="term" value="P:regulation of cell shape"/>
    <property type="evidence" value="ECO:0007669"/>
    <property type="project" value="UniProtKB-KW"/>
</dbReference>
<keyword evidence="11" id="KW-0997">Cell inner membrane</keyword>
<keyword evidence="8 11" id="KW-1133">Transmembrane helix</keyword>
<evidence type="ECO:0000313" key="12">
    <source>
        <dbReference type="EMBL" id="HEB96422.1"/>
    </source>
</evidence>
<dbReference type="PANTHER" id="PTHR30474">
    <property type="entry name" value="CELL CYCLE PROTEIN"/>
    <property type="match status" value="1"/>
</dbReference>
<evidence type="ECO:0000256" key="8">
    <source>
        <dbReference type="ARBA" id="ARBA00022989"/>
    </source>
</evidence>
<feature type="transmembrane region" description="Helical" evidence="11">
    <location>
        <begin position="175"/>
        <end position="203"/>
    </location>
</feature>
<feature type="transmembrane region" description="Helical" evidence="11">
    <location>
        <begin position="88"/>
        <end position="106"/>
    </location>
</feature>
<accession>A0A831RM40</accession>
<protein>
    <recommendedName>
        <fullName evidence="11">Peptidoglycan glycosyltransferase MrdB</fullName>
        <shortName evidence="11">PGT</shortName>
        <ecNumber evidence="11">2.4.99.28</ecNumber>
    </recommendedName>
    <alternativeName>
        <fullName evidence="11">Cell elongation protein RodA</fullName>
    </alternativeName>
    <alternativeName>
        <fullName evidence="11">Cell wall polymerase</fullName>
    </alternativeName>
    <alternativeName>
        <fullName evidence="11">Peptidoglycan polymerase</fullName>
        <shortName evidence="11">PG polymerase</shortName>
    </alternativeName>
</protein>
<feature type="transmembrane region" description="Helical" evidence="11">
    <location>
        <begin position="316"/>
        <end position="343"/>
    </location>
</feature>
<dbReference type="PANTHER" id="PTHR30474:SF1">
    <property type="entry name" value="PEPTIDOGLYCAN GLYCOSYLTRANSFERASE MRDB"/>
    <property type="match status" value="1"/>
</dbReference>
<dbReference type="InterPro" id="IPR001182">
    <property type="entry name" value="FtsW/RodA"/>
</dbReference>
<dbReference type="GO" id="GO:0005886">
    <property type="term" value="C:plasma membrane"/>
    <property type="evidence" value="ECO:0007669"/>
    <property type="project" value="UniProtKB-SubCell"/>
</dbReference>
<comment type="catalytic activity">
    <reaction evidence="11">
        <text>[GlcNAc-(1-&gt;4)-Mur2Ac(oyl-L-Ala-gamma-D-Glu-L-Lys-D-Ala-D-Ala)](n)-di-trans,octa-cis-undecaprenyl diphosphate + beta-D-GlcNAc-(1-&gt;4)-Mur2Ac(oyl-L-Ala-gamma-D-Glu-L-Lys-D-Ala-D-Ala)-di-trans,octa-cis-undecaprenyl diphosphate = [GlcNAc-(1-&gt;4)-Mur2Ac(oyl-L-Ala-gamma-D-Glu-L-Lys-D-Ala-D-Ala)](n+1)-di-trans,octa-cis-undecaprenyl diphosphate + di-trans,octa-cis-undecaprenyl diphosphate + H(+)</text>
        <dbReference type="Rhea" id="RHEA:23708"/>
        <dbReference type="Rhea" id="RHEA-COMP:9602"/>
        <dbReference type="Rhea" id="RHEA-COMP:9603"/>
        <dbReference type="ChEBI" id="CHEBI:15378"/>
        <dbReference type="ChEBI" id="CHEBI:58405"/>
        <dbReference type="ChEBI" id="CHEBI:60033"/>
        <dbReference type="ChEBI" id="CHEBI:78435"/>
        <dbReference type="EC" id="2.4.99.28"/>
    </reaction>
</comment>
<evidence type="ECO:0000256" key="11">
    <source>
        <dbReference type="HAMAP-Rule" id="MF_02079"/>
    </source>
</evidence>
<name>A0A831RM40_9GAMM</name>
<dbReference type="HAMAP" id="MF_02079">
    <property type="entry name" value="PGT_RodA"/>
    <property type="match status" value="1"/>
</dbReference>
<gene>
    <name evidence="11 12" type="primary">rodA</name>
    <name evidence="11" type="synonym">mrdB</name>
    <name evidence="12" type="ORF">ENI96_08320</name>
</gene>
<evidence type="ECO:0000256" key="6">
    <source>
        <dbReference type="ARBA" id="ARBA00022960"/>
    </source>
</evidence>
<feature type="transmembrane region" description="Helical" evidence="11">
    <location>
        <begin position="283"/>
        <end position="304"/>
    </location>
</feature>
<keyword evidence="6 11" id="KW-0133">Cell shape</keyword>
<evidence type="ECO:0000256" key="10">
    <source>
        <dbReference type="ARBA" id="ARBA00023316"/>
    </source>
</evidence>
<feature type="transmembrane region" description="Helical" evidence="11">
    <location>
        <begin position="349"/>
        <end position="370"/>
    </location>
</feature>
<dbReference type="GO" id="GO:0071555">
    <property type="term" value="P:cell wall organization"/>
    <property type="evidence" value="ECO:0007669"/>
    <property type="project" value="UniProtKB-KW"/>
</dbReference>
<evidence type="ECO:0000256" key="3">
    <source>
        <dbReference type="ARBA" id="ARBA00022676"/>
    </source>
</evidence>
<proteinExistence type="inferred from homology"/>
<dbReference type="AlphaFoldDB" id="A0A831RM40"/>
<evidence type="ECO:0000256" key="7">
    <source>
        <dbReference type="ARBA" id="ARBA00022984"/>
    </source>
</evidence>
<comment type="caution">
    <text evidence="12">The sequence shown here is derived from an EMBL/GenBank/DDBJ whole genome shotgun (WGS) entry which is preliminary data.</text>
</comment>
<evidence type="ECO:0000256" key="2">
    <source>
        <dbReference type="ARBA" id="ARBA00022475"/>
    </source>
</evidence>
<comment type="subcellular location">
    <subcellularLocation>
        <location evidence="11">Cell inner membrane</location>
        <topology evidence="11">Multi-pass membrane protein</topology>
    </subcellularLocation>
    <subcellularLocation>
        <location evidence="1">Membrane</location>
        <topology evidence="1">Multi-pass membrane protein</topology>
    </subcellularLocation>
</comment>
<evidence type="ECO:0000256" key="5">
    <source>
        <dbReference type="ARBA" id="ARBA00022692"/>
    </source>
</evidence>
<dbReference type="Pfam" id="PF01098">
    <property type="entry name" value="FTSW_RODA_SPOVE"/>
    <property type="match status" value="1"/>
</dbReference>
<comment type="similarity">
    <text evidence="11">Belongs to the SEDS family. MrdB/RodA subfamily.</text>
</comment>
<keyword evidence="9 11" id="KW-0472">Membrane</keyword>
<dbReference type="GO" id="GO:0009252">
    <property type="term" value="P:peptidoglycan biosynthetic process"/>
    <property type="evidence" value="ECO:0007669"/>
    <property type="project" value="UniProtKB-UniRule"/>
</dbReference>
<evidence type="ECO:0000256" key="1">
    <source>
        <dbReference type="ARBA" id="ARBA00004141"/>
    </source>
</evidence>
<dbReference type="PROSITE" id="PS00428">
    <property type="entry name" value="FTSW_RODA_SPOVE"/>
    <property type="match status" value="1"/>
</dbReference>
<dbReference type="EC" id="2.4.99.28" evidence="11"/>
<dbReference type="UniPathway" id="UPA00219"/>
<feature type="transmembrane region" description="Helical" evidence="11">
    <location>
        <begin position="61"/>
        <end position="82"/>
    </location>
</feature>
<feature type="transmembrane region" description="Helical" evidence="11">
    <location>
        <begin position="29"/>
        <end position="49"/>
    </location>
</feature>
<keyword evidence="5 11" id="KW-0812">Transmembrane</keyword>
<keyword evidence="3 11" id="KW-0328">Glycosyltransferase</keyword>
<evidence type="ECO:0000256" key="4">
    <source>
        <dbReference type="ARBA" id="ARBA00022679"/>
    </source>
</evidence>
<keyword evidence="2 11" id="KW-1003">Cell membrane</keyword>
<keyword evidence="10 11" id="KW-0961">Cell wall biogenesis/degradation</keyword>
<dbReference type="InterPro" id="IPR011923">
    <property type="entry name" value="RodA/MrdB"/>
</dbReference>
<sequence length="379" mass="41633">MNQAYQRSGLPESNPTRASGLLADLHLDLPLLTGLILLCGFGLVVLYSASGQDMGQIQRQLIRLALAFLVMFLVAQIPPVQLRRLAPWLYGLGILLLLAVMIVGQVGKGAQRWLDLGLFRFQPSELTKLAVPMMIAWFLAEKSLPPTWKRLATAGIMILVPVLLIAKQPDLGTSLLVASAGIFVLFLAGLSWRFIVGMVLVAIPSGWVLWEWGMREYQRNRVLTFLDPERDPLGTGYHIIQSKIAIGSGGIYGKGWLNGTQSHLEFLPERTTDFIFAVLSEEFGFVGILLLLALYLFIIFRGLYIASHAQDTFSRLLAGALTLVFFVYLFVNTGMVSGILPVVGVPLPLISYGGTSLVTIMAGFGILMSIHTHRKLLPT</sequence>
<comment type="function">
    <text evidence="11">Peptidoglycan polymerase that is essential for cell wall elongation.</text>
</comment>
<comment type="pathway">
    <text evidence="11">Cell wall biogenesis; peptidoglycan biosynthesis.</text>
</comment>
<reference evidence="12" key="1">
    <citation type="journal article" date="2020" name="mSystems">
        <title>Genome- and Community-Level Interaction Insights into Carbon Utilization and Element Cycling Functions of Hydrothermarchaeota in Hydrothermal Sediment.</title>
        <authorList>
            <person name="Zhou Z."/>
            <person name="Liu Y."/>
            <person name="Xu W."/>
            <person name="Pan J."/>
            <person name="Luo Z.H."/>
            <person name="Li M."/>
        </authorList>
    </citation>
    <scope>NUCLEOTIDE SEQUENCE [LARGE SCALE GENOMIC DNA]</scope>
    <source>
        <strain evidence="12">HyVt-443</strain>
    </source>
</reference>
<dbReference type="GO" id="GO:0032153">
    <property type="term" value="C:cell division site"/>
    <property type="evidence" value="ECO:0007669"/>
    <property type="project" value="TreeGrafter"/>
</dbReference>
<dbReference type="NCBIfam" id="TIGR02210">
    <property type="entry name" value="rodA_shape"/>
    <property type="match status" value="1"/>
</dbReference>
<dbReference type="GO" id="GO:0051301">
    <property type="term" value="P:cell division"/>
    <property type="evidence" value="ECO:0007669"/>
    <property type="project" value="InterPro"/>
</dbReference>
<evidence type="ECO:0000256" key="9">
    <source>
        <dbReference type="ARBA" id="ARBA00023136"/>
    </source>
</evidence>